<sequence length="277" mass="31140">LSSCYIQRLIMYLFISFPTFSAQIGAGSCRPPQLANGYYSPEAGFYDRGDQIVYSCEKGHKPAAEGWWGTSLCQDGTWFPKPQCIDERACLPPEIPHSTFPASAPTWYPHERKTRITCDNGFQLQNFEATALCENGSWSSLPVCTKSAGACGEPPQVPHAVVVNQVPQEVFPEDSKVRYQCKDGYEMEGEADERMFIYCMSGNWTEPPTCVRLHILEWFQEDVSNTESRSLRTKDENDLYKEGEVIRVSCDPGYQHQNNVATTKCINGTWSSVPVCV</sequence>
<dbReference type="CDD" id="cd00033">
    <property type="entry name" value="CCP"/>
    <property type="match status" value="3"/>
</dbReference>
<protein>
    <recommendedName>
        <fullName evidence="6">Sushi domain-containing protein</fullName>
    </recommendedName>
</protein>
<dbReference type="Proteomes" id="UP000007303">
    <property type="component" value="Unassembled WGS sequence"/>
</dbReference>
<feature type="domain" description="Sushi" evidence="6">
    <location>
        <begin position="149"/>
        <end position="212"/>
    </location>
</feature>
<evidence type="ECO:0000256" key="5">
    <source>
        <dbReference type="SAM" id="SignalP"/>
    </source>
</evidence>
<evidence type="ECO:0000256" key="4">
    <source>
        <dbReference type="PROSITE-ProRule" id="PRU00302"/>
    </source>
</evidence>
<dbReference type="SUPFAM" id="SSF57535">
    <property type="entry name" value="Complement control module/SCR domain"/>
    <property type="match status" value="4"/>
</dbReference>
<keyword evidence="3 4" id="KW-1015">Disulfide bond</keyword>
<dbReference type="InterPro" id="IPR035976">
    <property type="entry name" value="Sushi/SCR/CCP_sf"/>
</dbReference>
<dbReference type="GeneTree" id="ENSGT00940000154967"/>
<evidence type="ECO:0000256" key="3">
    <source>
        <dbReference type="ARBA" id="ARBA00023157"/>
    </source>
</evidence>
<dbReference type="GO" id="GO:0005615">
    <property type="term" value="C:extracellular space"/>
    <property type="evidence" value="ECO:0007669"/>
    <property type="project" value="TreeGrafter"/>
</dbReference>
<organism evidence="7 8">
    <name type="scientific">Tetraodon nigroviridis</name>
    <name type="common">Spotted green pufferfish</name>
    <name type="synonym">Chelonodon nigroviridis</name>
    <dbReference type="NCBI Taxonomy" id="99883"/>
    <lineage>
        <taxon>Eukaryota</taxon>
        <taxon>Metazoa</taxon>
        <taxon>Chordata</taxon>
        <taxon>Craniata</taxon>
        <taxon>Vertebrata</taxon>
        <taxon>Euteleostomi</taxon>
        <taxon>Actinopterygii</taxon>
        <taxon>Neopterygii</taxon>
        <taxon>Teleostei</taxon>
        <taxon>Neoteleostei</taxon>
        <taxon>Acanthomorphata</taxon>
        <taxon>Eupercaria</taxon>
        <taxon>Tetraodontiformes</taxon>
        <taxon>Tetradontoidea</taxon>
        <taxon>Tetraodontidae</taxon>
        <taxon>Tetraodon</taxon>
    </lineage>
</organism>
<evidence type="ECO:0000313" key="7">
    <source>
        <dbReference type="Ensembl" id="ENSTNIP00000002717.1"/>
    </source>
</evidence>
<dbReference type="InterPro" id="IPR051503">
    <property type="entry name" value="ComplSys_Reg/VirEntry_Med"/>
</dbReference>
<proteinExistence type="predicted"/>
<evidence type="ECO:0000313" key="8">
    <source>
        <dbReference type="Proteomes" id="UP000007303"/>
    </source>
</evidence>
<feature type="chain" id="PRO_5003581776" description="Sushi domain-containing protein" evidence="5">
    <location>
        <begin position="23"/>
        <end position="277"/>
    </location>
</feature>
<feature type="disulfide bond" evidence="4">
    <location>
        <begin position="90"/>
        <end position="133"/>
    </location>
</feature>
<dbReference type="Pfam" id="PF00084">
    <property type="entry name" value="Sushi"/>
    <property type="match status" value="4"/>
</dbReference>
<evidence type="ECO:0000256" key="2">
    <source>
        <dbReference type="ARBA" id="ARBA00022729"/>
    </source>
</evidence>
<name>H3C398_TETNG</name>
<dbReference type="AlphaFoldDB" id="H3C398"/>
<keyword evidence="8" id="KW-1185">Reference proteome</keyword>
<reference evidence="8" key="1">
    <citation type="journal article" date="2004" name="Nature">
        <title>Genome duplication in the teleost fish Tetraodon nigroviridis reveals the early vertebrate proto-karyotype.</title>
        <authorList>
            <person name="Jaillon O."/>
            <person name="Aury J.-M."/>
            <person name="Brunet F."/>
            <person name="Petit J.-L."/>
            <person name="Stange-Thomann N."/>
            <person name="Mauceli E."/>
            <person name="Bouneau L."/>
            <person name="Fischer C."/>
            <person name="Ozouf-Costaz C."/>
            <person name="Bernot A."/>
            <person name="Nicaud S."/>
            <person name="Jaffe D."/>
            <person name="Fisher S."/>
            <person name="Lutfalla G."/>
            <person name="Dossat C."/>
            <person name="Segurens B."/>
            <person name="Dasilva C."/>
            <person name="Salanoubat M."/>
            <person name="Levy M."/>
            <person name="Boudet N."/>
            <person name="Castellano S."/>
            <person name="Anthouard V."/>
            <person name="Jubin C."/>
            <person name="Castelli V."/>
            <person name="Katinka M."/>
            <person name="Vacherie B."/>
            <person name="Biemont C."/>
            <person name="Skalli Z."/>
            <person name="Cattolico L."/>
            <person name="Poulain J."/>
            <person name="De Berardinis V."/>
            <person name="Cruaud C."/>
            <person name="Duprat S."/>
            <person name="Brottier P."/>
            <person name="Coutanceau J.-P."/>
            <person name="Gouzy J."/>
            <person name="Parra G."/>
            <person name="Lardier G."/>
            <person name="Chapple C."/>
            <person name="McKernan K.J."/>
            <person name="McEwan P."/>
            <person name="Bosak S."/>
            <person name="Kellis M."/>
            <person name="Volff J.-N."/>
            <person name="Guigo R."/>
            <person name="Zody M.C."/>
            <person name="Mesirov J."/>
            <person name="Lindblad-Toh K."/>
            <person name="Birren B."/>
            <person name="Nusbaum C."/>
            <person name="Kahn D."/>
            <person name="Robinson-Rechavi M."/>
            <person name="Laudet V."/>
            <person name="Schachter V."/>
            <person name="Quetier F."/>
            <person name="Saurin W."/>
            <person name="Scarpelli C."/>
            <person name="Wincker P."/>
            <person name="Lander E.S."/>
            <person name="Weissenbach J."/>
            <person name="Roest Crollius H."/>
        </authorList>
    </citation>
    <scope>NUCLEOTIDE SEQUENCE [LARGE SCALE GENOMIC DNA]</scope>
</reference>
<dbReference type="PROSITE" id="PS50923">
    <property type="entry name" value="SUSHI"/>
    <property type="match status" value="4"/>
</dbReference>
<keyword evidence="1 4" id="KW-0768">Sushi</keyword>
<dbReference type="Gene3D" id="2.10.70.10">
    <property type="entry name" value="Complement Module, domain 1"/>
    <property type="match status" value="4"/>
</dbReference>
<feature type="signal peptide" evidence="5">
    <location>
        <begin position="1"/>
        <end position="22"/>
    </location>
</feature>
<dbReference type="GO" id="GO:0006956">
    <property type="term" value="P:complement activation"/>
    <property type="evidence" value="ECO:0007669"/>
    <property type="project" value="TreeGrafter"/>
</dbReference>
<dbReference type="InterPro" id="IPR000436">
    <property type="entry name" value="Sushi_SCR_CCP_dom"/>
</dbReference>
<dbReference type="OMA" id="SCDHSFA"/>
<reference evidence="7" key="3">
    <citation type="submission" date="2025-09" db="UniProtKB">
        <authorList>
            <consortium name="Ensembl"/>
        </authorList>
    </citation>
    <scope>IDENTIFICATION</scope>
</reference>
<dbReference type="Ensembl" id="ENSTNIT00000004233.1">
    <property type="protein sequence ID" value="ENSTNIP00000002717.1"/>
    <property type="gene ID" value="ENSTNIG00000001425.1"/>
</dbReference>
<comment type="caution">
    <text evidence="4">Lacks conserved residue(s) required for the propagation of feature annotation.</text>
</comment>
<feature type="domain" description="Sushi" evidence="6">
    <location>
        <begin position="27"/>
        <end position="86"/>
    </location>
</feature>
<dbReference type="PANTHER" id="PTHR45785">
    <property type="entry name" value="COMPLEMENT FACTOR H-RELATED"/>
    <property type="match status" value="1"/>
</dbReference>
<accession>H3C398</accession>
<feature type="domain" description="Sushi" evidence="6">
    <location>
        <begin position="88"/>
        <end position="146"/>
    </location>
</feature>
<dbReference type="HOGENOM" id="CLU_020107_3_1_1"/>
<dbReference type="InParanoid" id="H3C398"/>
<keyword evidence="2 5" id="KW-0732">Signal</keyword>
<dbReference type="PANTHER" id="PTHR45785:SF7">
    <property type="entry name" value="COMPLEMENT FACTOR H"/>
    <property type="match status" value="1"/>
</dbReference>
<evidence type="ECO:0000259" key="6">
    <source>
        <dbReference type="PROSITE" id="PS50923"/>
    </source>
</evidence>
<evidence type="ECO:0000256" key="1">
    <source>
        <dbReference type="ARBA" id="ARBA00022659"/>
    </source>
</evidence>
<feature type="domain" description="Sushi" evidence="6">
    <location>
        <begin position="221"/>
        <end position="277"/>
    </location>
</feature>
<dbReference type="SMART" id="SM00032">
    <property type="entry name" value="CCP"/>
    <property type="match status" value="4"/>
</dbReference>
<dbReference type="GO" id="GO:0001851">
    <property type="term" value="F:complement component C3b binding"/>
    <property type="evidence" value="ECO:0007669"/>
    <property type="project" value="TreeGrafter"/>
</dbReference>
<reference evidence="7" key="2">
    <citation type="submission" date="2025-08" db="UniProtKB">
        <authorList>
            <consortium name="Ensembl"/>
        </authorList>
    </citation>
    <scope>IDENTIFICATION</scope>
</reference>
<dbReference type="STRING" id="99883.ENSTNIP00000002717"/>